<dbReference type="InterPro" id="IPR009081">
    <property type="entry name" value="PP-bd_ACP"/>
</dbReference>
<keyword evidence="9" id="KW-0560">Oxidoreductase</keyword>
<keyword evidence="3" id="KW-0596">Phosphopantetheine</keyword>
<evidence type="ECO:0000256" key="10">
    <source>
        <dbReference type="ARBA" id="ARBA00023098"/>
    </source>
</evidence>
<comment type="catalytic activity">
    <reaction evidence="13">
        <text>acetyl-CoA + n malonyl-CoA + 2n NADPH + 2n H(+) = a long-chain fatty acid + (n+1) CoA + n CO2 + 2n NADP(+).</text>
        <dbReference type="EC" id="2.3.1.85"/>
    </reaction>
</comment>
<dbReference type="InterPro" id="IPR013968">
    <property type="entry name" value="PKS_KR"/>
</dbReference>
<evidence type="ECO:0000313" key="16">
    <source>
        <dbReference type="Proteomes" id="UP000821866"/>
    </source>
</evidence>
<keyword evidence="5" id="KW-0597">Phosphoprotein</keyword>
<dbReference type="InterPro" id="IPR036291">
    <property type="entry name" value="NAD(P)-bd_dom_sf"/>
</dbReference>
<keyword evidence="10" id="KW-0443">Lipid metabolism</keyword>
<sequence>MIILITGSSLTKEFLRRRFPELEDRHFASSRDLSFETHILGETKGTEAVARAYFYEHKSYVIVGGLGGFGLELADWMVTRGCRKLLLTSRSGLRTGYQKLCLRRWRALGVQVLARNSDVASEGGARMVIEEATSMGPVGGIFNLAMVLHDALIENQTAETFEAACKPKAAGTQLLDQLSRQLCRELDHFVVFSSTSCGRGNAGQTNYGYANSVMERICECRVADGLPGLAIQWGTIGGVGLIGEMMGQQTFLLGLAPQKIRSCMAVMDQFLSQGHPVVSSYVKADLSRKPGDKEKHSLIESVARILGVQDASRLSPDISLGELGIDSLMSVDVKQTLEQDCDVTLSTQEIRQLTIARIRQIGECHRDASSSQGKSSAAHGTKGRGFISRLRRLHFRWRRKCRGPCAQIWVHVKEPQGCNGKIKVIGVDCLHAWLVCDQGAHLCEAITSQLLQQCGQCDSVDQHVLL</sequence>
<keyword evidence="11" id="KW-0275">Fatty acid biosynthesis</keyword>
<dbReference type="Gene3D" id="3.40.50.720">
    <property type="entry name" value="NAD(P)-binding Rossmann-like Domain"/>
    <property type="match status" value="1"/>
</dbReference>
<name>A0A9J6ETP8_RHIMP</name>
<dbReference type="InterPro" id="IPR050091">
    <property type="entry name" value="PKS_NRPS_Biosynth_Enz"/>
</dbReference>
<dbReference type="AlphaFoldDB" id="A0A9J6ETP8"/>
<keyword evidence="8" id="KW-0521">NADP</keyword>
<proteinExistence type="predicted"/>
<dbReference type="EC" id="2.3.1.85" evidence="1"/>
<evidence type="ECO:0000256" key="12">
    <source>
        <dbReference type="ARBA" id="ARBA00023268"/>
    </source>
</evidence>
<dbReference type="CDD" id="cd08954">
    <property type="entry name" value="KR_1_FAS_SDR_x"/>
    <property type="match status" value="1"/>
</dbReference>
<dbReference type="SMART" id="SM00822">
    <property type="entry name" value="PKS_KR"/>
    <property type="match status" value="1"/>
</dbReference>
<evidence type="ECO:0000313" key="15">
    <source>
        <dbReference type="EMBL" id="KAH8037567.1"/>
    </source>
</evidence>
<reference evidence="15" key="1">
    <citation type="journal article" date="2020" name="Cell">
        <title>Large-Scale Comparative Analyses of Tick Genomes Elucidate Their Genetic Diversity and Vector Capacities.</title>
        <authorList>
            <consortium name="Tick Genome and Microbiome Consortium (TIGMIC)"/>
            <person name="Jia N."/>
            <person name="Wang J."/>
            <person name="Shi W."/>
            <person name="Du L."/>
            <person name="Sun Y."/>
            <person name="Zhan W."/>
            <person name="Jiang J.F."/>
            <person name="Wang Q."/>
            <person name="Zhang B."/>
            <person name="Ji P."/>
            <person name="Bell-Sakyi L."/>
            <person name="Cui X.M."/>
            <person name="Yuan T.T."/>
            <person name="Jiang B.G."/>
            <person name="Yang W.F."/>
            <person name="Lam T.T."/>
            <person name="Chang Q.C."/>
            <person name="Ding S.J."/>
            <person name="Wang X.J."/>
            <person name="Zhu J.G."/>
            <person name="Ruan X.D."/>
            <person name="Zhao L."/>
            <person name="Wei J.T."/>
            <person name="Ye R.Z."/>
            <person name="Que T.C."/>
            <person name="Du C.H."/>
            <person name="Zhou Y.H."/>
            <person name="Cheng J.X."/>
            <person name="Dai P.F."/>
            <person name="Guo W.B."/>
            <person name="Han X.H."/>
            <person name="Huang E.J."/>
            <person name="Li L.F."/>
            <person name="Wei W."/>
            <person name="Gao Y.C."/>
            <person name="Liu J.Z."/>
            <person name="Shao H.Z."/>
            <person name="Wang X."/>
            <person name="Wang C.C."/>
            <person name="Yang T.C."/>
            <person name="Huo Q.B."/>
            <person name="Li W."/>
            <person name="Chen H.Y."/>
            <person name="Chen S.E."/>
            <person name="Zhou L.G."/>
            <person name="Ni X.B."/>
            <person name="Tian J.H."/>
            <person name="Sheng Y."/>
            <person name="Liu T."/>
            <person name="Pan Y.S."/>
            <person name="Xia L.Y."/>
            <person name="Li J."/>
            <person name="Zhao F."/>
            <person name="Cao W.C."/>
        </authorList>
    </citation>
    <scope>NUCLEOTIDE SEQUENCE</scope>
    <source>
        <strain evidence="15">Rmic-2018</strain>
    </source>
</reference>
<reference evidence="15" key="2">
    <citation type="submission" date="2021-09" db="EMBL/GenBank/DDBJ databases">
        <authorList>
            <person name="Jia N."/>
            <person name="Wang J."/>
            <person name="Shi W."/>
            <person name="Du L."/>
            <person name="Sun Y."/>
            <person name="Zhan W."/>
            <person name="Jiang J."/>
            <person name="Wang Q."/>
            <person name="Zhang B."/>
            <person name="Ji P."/>
            <person name="Sakyi L.B."/>
            <person name="Cui X."/>
            <person name="Yuan T."/>
            <person name="Jiang B."/>
            <person name="Yang W."/>
            <person name="Lam T.T.-Y."/>
            <person name="Chang Q."/>
            <person name="Ding S."/>
            <person name="Wang X."/>
            <person name="Zhu J."/>
            <person name="Ruan X."/>
            <person name="Zhao L."/>
            <person name="Wei J."/>
            <person name="Que T."/>
            <person name="Du C."/>
            <person name="Cheng J."/>
            <person name="Dai P."/>
            <person name="Han X."/>
            <person name="Huang E."/>
            <person name="Gao Y."/>
            <person name="Liu J."/>
            <person name="Shao H."/>
            <person name="Ye R."/>
            <person name="Li L."/>
            <person name="Wei W."/>
            <person name="Wang X."/>
            <person name="Wang C."/>
            <person name="Huo Q."/>
            <person name="Li W."/>
            <person name="Guo W."/>
            <person name="Chen H."/>
            <person name="Chen S."/>
            <person name="Zhou L."/>
            <person name="Zhou L."/>
            <person name="Ni X."/>
            <person name="Tian J."/>
            <person name="Zhou Y."/>
            <person name="Sheng Y."/>
            <person name="Liu T."/>
            <person name="Pan Y."/>
            <person name="Xia L."/>
            <person name="Li J."/>
            <person name="Zhao F."/>
            <person name="Cao W."/>
        </authorList>
    </citation>
    <scope>NUCLEOTIDE SEQUENCE</scope>
    <source>
        <strain evidence="15">Rmic-2018</strain>
        <tissue evidence="15">Larvae</tissue>
    </source>
</reference>
<dbReference type="GO" id="GO:0004312">
    <property type="term" value="F:fatty acid synthase activity"/>
    <property type="evidence" value="ECO:0007669"/>
    <property type="project" value="UniProtKB-EC"/>
</dbReference>
<evidence type="ECO:0000256" key="1">
    <source>
        <dbReference type="ARBA" id="ARBA00012873"/>
    </source>
</evidence>
<evidence type="ECO:0000256" key="11">
    <source>
        <dbReference type="ARBA" id="ARBA00023160"/>
    </source>
</evidence>
<evidence type="ECO:0000256" key="8">
    <source>
        <dbReference type="ARBA" id="ARBA00022857"/>
    </source>
</evidence>
<evidence type="ECO:0000256" key="6">
    <source>
        <dbReference type="ARBA" id="ARBA00022679"/>
    </source>
</evidence>
<dbReference type="PROSITE" id="PS50075">
    <property type="entry name" value="CARRIER"/>
    <property type="match status" value="1"/>
</dbReference>
<dbReference type="SUPFAM" id="SSF51735">
    <property type="entry name" value="NAD(P)-binding Rossmann-fold domains"/>
    <property type="match status" value="1"/>
</dbReference>
<dbReference type="PANTHER" id="PTHR43775">
    <property type="entry name" value="FATTY ACID SYNTHASE"/>
    <property type="match status" value="1"/>
</dbReference>
<dbReference type="GO" id="GO:0016491">
    <property type="term" value="F:oxidoreductase activity"/>
    <property type="evidence" value="ECO:0007669"/>
    <property type="project" value="UniProtKB-KW"/>
</dbReference>
<accession>A0A9J6ETP8</accession>
<keyword evidence="4" id="KW-0444">Lipid biosynthesis</keyword>
<keyword evidence="12" id="KW-0511">Multifunctional enzyme</keyword>
<dbReference type="InterPro" id="IPR020806">
    <property type="entry name" value="PKS_PP-bd"/>
</dbReference>
<dbReference type="Pfam" id="PF08659">
    <property type="entry name" value="KR"/>
    <property type="match status" value="1"/>
</dbReference>
<dbReference type="GO" id="GO:0006633">
    <property type="term" value="P:fatty acid biosynthetic process"/>
    <property type="evidence" value="ECO:0007669"/>
    <property type="project" value="UniProtKB-KW"/>
</dbReference>
<evidence type="ECO:0000256" key="5">
    <source>
        <dbReference type="ARBA" id="ARBA00022553"/>
    </source>
</evidence>
<dbReference type="EMBL" id="JABSTU010000002">
    <property type="protein sequence ID" value="KAH8037567.1"/>
    <property type="molecule type" value="Genomic_DNA"/>
</dbReference>
<dbReference type="PANTHER" id="PTHR43775:SF7">
    <property type="entry name" value="FATTY ACID SYNTHASE"/>
    <property type="match status" value="1"/>
</dbReference>
<dbReference type="InterPro" id="IPR057326">
    <property type="entry name" value="KR_dom"/>
</dbReference>
<keyword evidence="6" id="KW-0808">Transferase</keyword>
<comment type="caution">
    <text evidence="15">The sequence shown here is derived from an EMBL/GenBank/DDBJ whole genome shotgun (WGS) entry which is preliminary data.</text>
</comment>
<keyword evidence="7" id="KW-0276">Fatty acid metabolism</keyword>
<dbReference type="Gene3D" id="1.10.1200.10">
    <property type="entry name" value="ACP-like"/>
    <property type="match status" value="1"/>
</dbReference>
<organism evidence="15 16">
    <name type="scientific">Rhipicephalus microplus</name>
    <name type="common">Cattle tick</name>
    <name type="synonym">Boophilus microplus</name>
    <dbReference type="NCBI Taxonomy" id="6941"/>
    <lineage>
        <taxon>Eukaryota</taxon>
        <taxon>Metazoa</taxon>
        <taxon>Ecdysozoa</taxon>
        <taxon>Arthropoda</taxon>
        <taxon>Chelicerata</taxon>
        <taxon>Arachnida</taxon>
        <taxon>Acari</taxon>
        <taxon>Parasitiformes</taxon>
        <taxon>Ixodida</taxon>
        <taxon>Ixodoidea</taxon>
        <taxon>Ixodidae</taxon>
        <taxon>Rhipicephalinae</taxon>
        <taxon>Rhipicephalus</taxon>
        <taxon>Boophilus</taxon>
    </lineage>
</organism>
<protein>
    <recommendedName>
        <fullName evidence="2">Fatty acid synthase</fullName>
        <ecNumber evidence="1">2.3.1.85</ecNumber>
    </recommendedName>
</protein>
<feature type="domain" description="Carrier" evidence="14">
    <location>
        <begin position="292"/>
        <end position="369"/>
    </location>
</feature>
<dbReference type="Proteomes" id="UP000821866">
    <property type="component" value="Chromosome 10"/>
</dbReference>
<keyword evidence="16" id="KW-1185">Reference proteome</keyword>
<dbReference type="FunFam" id="1.10.1200.10:FF:000013">
    <property type="entry name" value="Fatty acid synthase"/>
    <property type="match status" value="1"/>
</dbReference>
<dbReference type="InterPro" id="IPR036736">
    <property type="entry name" value="ACP-like_sf"/>
</dbReference>
<gene>
    <name evidence="15" type="ORF">HPB51_013514</name>
</gene>
<evidence type="ECO:0000256" key="2">
    <source>
        <dbReference type="ARBA" id="ARBA00018769"/>
    </source>
</evidence>
<evidence type="ECO:0000256" key="9">
    <source>
        <dbReference type="ARBA" id="ARBA00023002"/>
    </source>
</evidence>
<dbReference type="Pfam" id="PF00550">
    <property type="entry name" value="PP-binding"/>
    <property type="match status" value="1"/>
</dbReference>
<dbReference type="SUPFAM" id="SSF47336">
    <property type="entry name" value="ACP-like"/>
    <property type="match status" value="1"/>
</dbReference>
<evidence type="ECO:0000256" key="3">
    <source>
        <dbReference type="ARBA" id="ARBA00022450"/>
    </source>
</evidence>
<dbReference type="SMART" id="SM00823">
    <property type="entry name" value="PKS_PP"/>
    <property type="match status" value="1"/>
</dbReference>
<evidence type="ECO:0000256" key="4">
    <source>
        <dbReference type="ARBA" id="ARBA00022516"/>
    </source>
</evidence>
<evidence type="ECO:0000256" key="7">
    <source>
        <dbReference type="ARBA" id="ARBA00022832"/>
    </source>
</evidence>
<evidence type="ECO:0000256" key="13">
    <source>
        <dbReference type="ARBA" id="ARBA00044883"/>
    </source>
</evidence>
<evidence type="ECO:0000259" key="14">
    <source>
        <dbReference type="PROSITE" id="PS50075"/>
    </source>
</evidence>
<dbReference type="VEuPathDB" id="VectorBase:LOC119179104"/>
<dbReference type="GO" id="GO:0031177">
    <property type="term" value="F:phosphopantetheine binding"/>
    <property type="evidence" value="ECO:0007669"/>
    <property type="project" value="InterPro"/>
</dbReference>